<dbReference type="EMBL" id="CAEZST010000018">
    <property type="protein sequence ID" value="CAB4549845.1"/>
    <property type="molecule type" value="Genomic_DNA"/>
</dbReference>
<dbReference type="SUPFAM" id="SSF56322">
    <property type="entry name" value="ADC synthase"/>
    <property type="match status" value="1"/>
</dbReference>
<dbReference type="AlphaFoldDB" id="A0A6J6CFD0"/>
<dbReference type="PANTHER" id="PTHR11236:SF18">
    <property type="entry name" value="AMINODEOXYCHORISMATE SYNTHASE"/>
    <property type="match status" value="1"/>
</dbReference>
<proteinExistence type="predicted"/>
<organism evidence="2">
    <name type="scientific">freshwater metagenome</name>
    <dbReference type="NCBI Taxonomy" id="449393"/>
    <lineage>
        <taxon>unclassified sequences</taxon>
        <taxon>metagenomes</taxon>
        <taxon>ecological metagenomes</taxon>
    </lineage>
</organism>
<dbReference type="InterPro" id="IPR015890">
    <property type="entry name" value="Chorismate_C"/>
</dbReference>
<evidence type="ECO:0000313" key="2">
    <source>
        <dbReference type="EMBL" id="CAB4549845.1"/>
    </source>
</evidence>
<dbReference type="PANTHER" id="PTHR11236">
    <property type="entry name" value="AMINOBENZOATE/ANTHRANILATE SYNTHASE"/>
    <property type="match status" value="1"/>
</dbReference>
<feature type="domain" description="Chorismate-utilising enzyme C-terminal" evidence="1">
    <location>
        <begin position="157"/>
        <end position="409"/>
    </location>
</feature>
<protein>
    <submittedName>
        <fullName evidence="2">Unannotated protein</fullName>
    </submittedName>
</protein>
<dbReference type="Gene3D" id="3.60.120.10">
    <property type="entry name" value="Anthranilate synthase"/>
    <property type="match status" value="1"/>
</dbReference>
<dbReference type="GO" id="GO:0005737">
    <property type="term" value="C:cytoplasm"/>
    <property type="evidence" value="ECO:0007669"/>
    <property type="project" value="TreeGrafter"/>
</dbReference>
<dbReference type="InterPro" id="IPR005802">
    <property type="entry name" value="ADC_synth_comp_1"/>
</dbReference>
<dbReference type="InterPro" id="IPR005801">
    <property type="entry name" value="ADC_synthase"/>
</dbReference>
<evidence type="ECO:0000259" key="1">
    <source>
        <dbReference type="Pfam" id="PF00425"/>
    </source>
</evidence>
<dbReference type="GO" id="GO:0000162">
    <property type="term" value="P:L-tryptophan biosynthetic process"/>
    <property type="evidence" value="ECO:0007669"/>
    <property type="project" value="TreeGrafter"/>
</dbReference>
<dbReference type="GO" id="GO:0046820">
    <property type="term" value="F:4-amino-4-deoxychorismate synthase activity"/>
    <property type="evidence" value="ECO:0007669"/>
    <property type="project" value="TreeGrafter"/>
</dbReference>
<dbReference type="PRINTS" id="PR00095">
    <property type="entry name" value="ANTSNTHASEI"/>
</dbReference>
<dbReference type="Pfam" id="PF00425">
    <property type="entry name" value="Chorismate_bind"/>
    <property type="match status" value="1"/>
</dbReference>
<name>A0A6J6CFD0_9ZZZZ</name>
<reference evidence="2" key="1">
    <citation type="submission" date="2020-05" db="EMBL/GenBank/DDBJ databases">
        <authorList>
            <person name="Chiriac C."/>
            <person name="Salcher M."/>
            <person name="Ghai R."/>
            <person name="Kavagutti S V."/>
        </authorList>
    </citation>
    <scope>NUCLEOTIDE SEQUENCE</scope>
</reference>
<sequence>MPLYWEKLNGWTAITDTFITLYANQPGAFWLDREHHPTNRHSIIGIGVPTTELPNLEEQAADLPFNFRPGVIGAFHYSQEPGDISVRSLLKVDRALVYDHDSKVIYFVAQVPSRQEFDEWHRAALLRIALTGGGMAAHELSFPAATVAELVADDEKNLYIEKIKLAQQSIAKGDAYQLCLTTRLRGEYTGDPLSFFLRLRKQHPAPYSSFLRVGEKTIVSISPELFISVHGDRVLSSPIKGTRKRSSDAKQDIELMNQLGQDPKERAENLMIVDLIRNDLSVVCQAGSVTVDSLLAVRSYSTVHQLVSDVSGKLREDQTSLDAFKALFPGGSMTGAPKASAMKILAELESSPRDIYSGALGYVCANGDMELAMVIRTAVFENQQVTIGIGGGITADSQPASEHEEIQLKALALADVLGARVRW</sequence>
<gene>
    <name evidence="2" type="ORF">UFOPK1503_00957</name>
</gene>
<dbReference type="GO" id="GO:0009396">
    <property type="term" value="P:folic acid-containing compound biosynthetic process"/>
    <property type="evidence" value="ECO:0007669"/>
    <property type="project" value="InterPro"/>
</dbReference>
<accession>A0A6J6CFD0</accession>
<dbReference type="InterPro" id="IPR019999">
    <property type="entry name" value="Anth_synth_I-like"/>
</dbReference>
<dbReference type="NCBIfam" id="TIGR00553">
    <property type="entry name" value="pabB"/>
    <property type="match status" value="1"/>
</dbReference>
<dbReference type="GO" id="GO:0008153">
    <property type="term" value="P:4-aminobenzoate biosynthetic process"/>
    <property type="evidence" value="ECO:0007669"/>
    <property type="project" value="TreeGrafter"/>
</dbReference>